<accession>A0ABQ6Y2L6</accession>
<name>A0ABQ6Y2L6_STRFR</name>
<reference evidence="1 2" key="1">
    <citation type="submission" date="2013-05" db="EMBL/GenBank/DDBJ databases">
        <title>Genome Sequence of Streptomyces fradiae.</title>
        <authorList>
            <person name="Kirby R."/>
        </authorList>
    </citation>
    <scope>NUCLEOTIDE SEQUENCE [LARGE SCALE GENOMIC DNA]</scope>
    <source>
        <strain evidence="1 2">ATCC 10745</strain>
    </source>
</reference>
<dbReference type="Proteomes" id="UP000731519">
    <property type="component" value="Unassembled WGS sequence"/>
</dbReference>
<keyword evidence="2" id="KW-1185">Reference proteome</keyword>
<comment type="caution">
    <text evidence="1">The sequence shown here is derived from an EMBL/GenBank/DDBJ whole genome shotgun (WGS) entry which is preliminary data.</text>
</comment>
<evidence type="ECO:0000313" key="2">
    <source>
        <dbReference type="Proteomes" id="UP000731519"/>
    </source>
</evidence>
<organism evidence="1 2">
    <name type="scientific">Streptomyces fradiae ATCC 10745 = DSM 40063</name>
    <dbReference type="NCBI Taxonomy" id="1319510"/>
    <lineage>
        <taxon>Bacteria</taxon>
        <taxon>Bacillati</taxon>
        <taxon>Actinomycetota</taxon>
        <taxon>Actinomycetes</taxon>
        <taxon>Kitasatosporales</taxon>
        <taxon>Streptomycetaceae</taxon>
        <taxon>Streptomyces</taxon>
    </lineage>
</organism>
<sequence>MVVTASVLDVEMISVLDVEMRGRLRTTARPGSP</sequence>
<evidence type="ECO:0000313" key="1">
    <source>
        <dbReference type="EMBL" id="KAF0651920.1"/>
    </source>
</evidence>
<dbReference type="EMBL" id="ASYR01000001">
    <property type="protein sequence ID" value="KAF0651920.1"/>
    <property type="molecule type" value="Genomic_DNA"/>
</dbReference>
<gene>
    <name evidence="1" type="ORF">K701_00695</name>
</gene>
<proteinExistence type="predicted"/>
<protein>
    <submittedName>
        <fullName evidence="1">Uncharacterized protein</fullName>
    </submittedName>
</protein>